<evidence type="ECO:0000313" key="2">
    <source>
        <dbReference type="Proteomes" id="UP000509126"/>
    </source>
</evidence>
<gene>
    <name evidence="1" type="ORF">FOB19_12020</name>
</gene>
<protein>
    <submittedName>
        <fullName evidence="1">Uncharacterized protein</fullName>
    </submittedName>
</protein>
<evidence type="ECO:0000313" key="1">
    <source>
        <dbReference type="EMBL" id="QKU22057.1"/>
    </source>
</evidence>
<dbReference type="Proteomes" id="UP000509126">
    <property type="component" value="Chromosome"/>
</dbReference>
<accession>A0A2K8UKT1</accession>
<dbReference type="RefSeq" id="WP_004782586.1">
    <property type="nucleotide sequence ID" value="NZ_CABIYT010000045.1"/>
</dbReference>
<name>A0A2K8UKT1_ACILW</name>
<dbReference type="STRING" id="28090.GCA_002119785_00034"/>
<dbReference type="EMBL" id="CP054803">
    <property type="protein sequence ID" value="QKU22057.1"/>
    <property type="molecule type" value="Genomic_DNA"/>
</dbReference>
<dbReference type="AlphaFoldDB" id="A0A2K8UKT1"/>
<proteinExistence type="predicted"/>
<reference evidence="1 2" key="1">
    <citation type="submission" date="2019-11" db="EMBL/GenBank/DDBJ databases">
        <title>FDA dAtabase for Regulatory Grade micrObial Sequences (FDA-ARGOS): Supporting development and validation of Infectious Disease Dx tests.</title>
        <authorList>
            <person name="Patel R."/>
            <person name="Rucinski S."/>
            <person name="Tallon L."/>
            <person name="Sadzewicz L."/>
            <person name="Vavikolanu K."/>
            <person name="Mehta A."/>
            <person name="Aluvathingal J."/>
            <person name="Nadendla S."/>
            <person name="Nandy P."/>
            <person name="Geyer C."/>
            <person name="Yan Y."/>
            <person name="Sichtig H."/>
        </authorList>
    </citation>
    <scope>NUCLEOTIDE SEQUENCE [LARGE SCALE GENOMIC DNA]</scope>
    <source>
        <strain evidence="1 2">FDAARGOS_557</strain>
    </source>
</reference>
<organism evidence="1 2">
    <name type="scientific">Acinetobacter lwoffii</name>
    <dbReference type="NCBI Taxonomy" id="28090"/>
    <lineage>
        <taxon>Bacteria</taxon>
        <taxon>Pseudomonadati</taxon>
        <taxon>Pseudomonadota</taxon>
        <taxon>Gammaproteobacteria</taxon>
        <taxon>Moraxellales</taxon>
        <taxon>Moraxellaceae</taxon>
        <taxon>Acinetobacter</taxon>
    </lineage>
</organism>
<sequence length="102" mass="11788">MSSSPSHIPFSIHPVIRNLNVRQISKIIATKIIEATALQLQFNPIFCNKLDVAQHLNTFEAVAYFTDNQYFEKYGFNKQGIINYQELSNELLSIFYMVIQSE</sequence>